<organism evidence="2 3">
    <name type="scientific">Aliiglaciecola lipolytica E3</name>
    <dbReference type="NCBI Taxonomy" id="1127673"/>
    <lineage>
        <taxon>Bacteria</taxon>
        <taxon>Pseudomonadati</taxon>
        <taxon>Pseudomonadota</taxon>
        <taxon>Gammaproteobacteria</taxon>
        <taxon>Alteromonadales</taxon>
        <taxon>Alteromonadaceae</taxon>
        <taxon>Aliiglaciecola</taxon>
    </lineage>
</organism>
<keyword evidence="1" id="KW-0175">Coiled coil</keyword>
<accession>K6X1T1</accession>
<dbReference type="Proteomes" id="UP000006334">
    <property type="component" value="Unassembled WGS sequence"/>
</dbReference>
<gene>
    <name evidence="2" type="ORF">GLIP_1991</name>
</gene>
<feature type="coiled-coil region" evidence="1">
    <location>
        <begin position="200"/>
        <end position="228"/>
    </location>
</feature>
<dbReference type="EMBL" id="BAEN01000038">
    <property type="protein sequence ID" value="GAC14619.1"/>
    <property type="molecule type" value="Genomic_DNA"/>
</dbReference>
<sequence>MGDQKPHDSERIVDEQISGIYQAQDKQVPSEAVDKQILSLANQKLKIKVGSTPSTWRKWQWPTSIAASVMFITLVVYTQYEQFDPRFEQMPSAPIDTFDIADQATVDETQQAQKAKLETRDLNSPNVSQRMASAPLPDHDSFHEQKVVEPERARYAEKEALSLASKAMESVEIETLSLDLETSSDVNVDQQMPAYIALSNEEAQQLAAEEQQKNAVLLARQKAEENERKKAMSLSSAKLMAREPNELYSTSKMQVNTEYLDNLLIKLKEQTKSVTTGTADNPIAHKLQTDIYDYLLLLQIADPAIQIDQKYLQVLTEKQKTKLNQ</sequence>
<proteinExistence type="predicted"/>
<reference evidence="2 3" key="1">
    <citation type="journal article" date="2017" name="Antonie Van Leeuwenhoek">
        <title>Rhizobium rhizosphaerae sp. nov., a novel species isolated from rice rhizosphere.</title>
        <authorList>
            <person name="Zhao J.J."/>
            <person name="Zhang J."/>
            <person name="Zhang R.J."/>
            <person name="Zhang C.W."/>
            <person name="Yin H.Q."/>
            <person name="Zhang X.X."/>
        </authorList>
    </citation>
    <scope>NUCLEOTIDE SEQUENCE [LARGE SCALE GENOMIC DNA]</scope>
    <source>
        <strain evidence="2 3">E3</strain>
    </source>
</reference>
<dbReference type="AlphaFoldDB" id="K6X1T1"/>
<dbReference type="RefSeq" id="WP_008844435.1">
    <property type="nucleotide sequence ID" value="NZ_BAEN01000038.1"/>
</dbReference>
<protein>
    <submittedName>
        <fullName evidence="2">Uncharacterized protein</fullName>
    </submittedName>
</protein>
<evidence type="ECO:0000313" key="2">
    <source>
        <dbReference type="EMBL" id="GAC14619.1"/>
    </source>
</evidence>
<name>K6X1T1_9ALTE</name>
<comment type="caution">
    <text evidence="2">The sequence shown here is derived from an EMBL/GenBank/DDBJ whole genome shotgun (WGS) entry which is preliminary data.</text>
</comment>
<keyword evidence="3" id="KW-1185">Reference proteome</keyword>
<dbReference type="STRING" id="1127673.GLIP_1991"/>
<evidence type="ECO:0000256" key="1">
    <source>
        <dbReference type="SAM" id="Coils"/>
    </source>
</evidence>
<dbReference type="OrthoDB" id="6257477at2"/>
<evidence type="ECO:0000313" key="3">
    <source>
        <dbReference type="Proteomes" id="UP000006334"/>
    </source>
</evidence>